<evidence type="ECO:0000313" key="3">
    <source>
        <dbReference type="Proteomes" id="UP000054466"/>
    </source>
</evidence>
<protein>
    <recommendedName>
        <fullName evidence="1">Heterokaryon incompatibility domain-containing protein</fullName>
    </recommendedName>
</protein>
<dbReference type="HOGENOM" id="CLU_000288_138_5_1"/>
<reference evidence="2 3" key="1">
    <citation type="submission" date="2015-01" db="EMBL/GenBank/DDBJ databases">
        <title>The Genome Sequence of Cladophialophora immunda CBS83496.</title>
        <authorList>
            <consortium name="The Broad Institute Genomics Platform"/>
            <person name="Cuomo C."/>
            <person name="de Hoog S."/>
            <person name="Gorbushina A."/>
            <person name="Stielow B."/>
            <person name="Teixiera M."/>
            <person name="Abouelleil A."/>
            <person name="Chapman S.B."/>
            <person name="Priest M."/>
            <person name="Young S.K."/>
            <person name="Wortman J."/>
            <person name="Nusbaum C."/>
            <person name="Birren B."/>
        </authorList>
    </citation>
    <scope>NUCLEOTIDE SEQUENCE [LARGE SCALE GENOMIC DNA]</scope>
    <source>
        <strain evidence="2 3">CBS 83496</strain>
    </source>
</reference>
<evidence type="ECO:0000259" key="1">
    <source>
        <dbReference type="Pfam" id="PF06985"/>
    </source>
</evidence>
<dbReference type="VEuPathDB" id="FungiDB:PV07_09429"/>
<dbReference type="PANTHER" id="PTHR10622:SF10">
    <property type="entry name" value="HET DOMAIN-CONTAINING PROTEIN"/>
    <property type="match status" value="1"/>
</dbReference>
<sequence length="187" mass="21464">MRLINTQTLALESFDDDKIPEDAILSHRWEEGEVLFEDARNGYPTEKQGYAKICNSTRQAQRDGLRYIWVDTCCINKDSSSELSEAINSMYAWYKNSKQCYAYLSDVHLPLNEAGVGKSFGQSAWFTRGWTLQELIAPSKVDFFDCSWRYIGTKFSLQPWITAATGMEMRALDSLYLNTYSVAQRMA</sequence>
<dbReference type="GeneID" id="27348623"/>
<keyword evidence="3" id="KW-1185">Reference proteome</keyword>
<proteinExistence type="predicted"/>
<gene>
    <name evidence="2" type="ORF">PV07_09429</name>
</gene>
<accession>A0A0D2CRV3</accession>
<dbReference type="InterPro" id="IPR010730">
    <property type="entry name" value="HET"/>
</dbReference>
<dbReference type="OrthoDB" id="674604at2759"/>
<name>A0A0D2CRV3_9EURO</name>
<organism evidence="2 3">
    <name type="scientific">Cladophialophora immunda</name>
    <dbReference type="NCBI Taxonomy" id="569365"/>
    <lineage>
        <taxon>Eukaryota</taxon>
        <taxon>Fungi</taxon>
        <taxon>Dikarya</taxon>
        <taxon>Ascomycota</taxon>
        <taxon>Pezizomycotina</taxon>
        <taxon>Eurotiomycetes</taxon>
        <taxon>Chaetothyriomycetidae</taxon>
        <taxon>Chaetothyriales</taxon>
        <taxon>Herpotrichiellaceae</taxon>
        <taxon>Cladophialophora</taxon>
    </lineage>
</organism>
<dbReference type="EMBL" id="KN847044">
    <property type="protein sequence ID" value="KIW26329.1"/>
    <property type="molecule type" value="Genomic_DNA"/>
</dbReference>
<dbReference type="Proteomes" id="UP000054466">
    <property type="component" value="Unassembled WGS sequence"/>
</dbReference>
<dbReference type="RefSeq" id="XP_016246545.1">
    <property type="nucleotide sequence ID" value="XM_016396689.1"/>
</dbReference>
<dbReference type="AlphaFoldDB" id="A0A0D2CRV3"/>
<feature type="domain" description="Heterokaryon incompatibility" evidence="1">
    <location>
        <begin position="24"/>
        <end position="106"/>
    </location>
</feature>
<dbReference type="STRING" id="569365.A0A0D2CRV3"/>
<dbReference type="Pfam" id="PF06985">
    <property type="entry name" value="HET"/>
    <property type="match status" value="1"/>
</dbReference>
<evidence type="ECO:0000313" key="2">
    <source>
        <dbReference type="EMBL" id="KIW26329.1"/>
    </source>
</evidence>
<dbReference type="PANTHER" id="PTHR10622">
    <property type="entry name" value="HET DOMAIN-CONTAINING PROTEIN"/>
    <property type="match status" value="1"/>
</dbReference>